<evidence type="ECO:0000313" key="3">
    <source>
        <dbReference type="Proteomes" id="UP000270094"/>
    </source>
</evidence>
<dbReference type="PANTHER" id="PTHR10334">
    <property type="entry name" value="CYSTEINE-RICH SECRETORY PROTEIN-RELATED"/>
    <property type="match status" value="1"/>
</dbReference>
<dbReference type="Pfam" id="PF00188">
    <property type="entry name" value="CAP"/>
    <property type="match status" value="1"/>
</dbReference>
<dbReference type="InterPro" id="IPR035940">
    <property type="entry name" value="CAP_sf"/>
</dbReference>
<feature type="domain" description="SCP" evidence="1">
    <location>
        <begin position="1"/>
        <end position="114"/>
    </location>
</feature>
<evidence type="ECO:0000259" key="1">
    <source>
        <dbReference type="SMART" id="SM00198"/>
    </source>
</evidence>
<evidence type="ECO:0000313" key="2">
    <source>
        <dbReference type="EMBL" id="VDM80629.1"/>
    </source>
</evidence>
<keyword evidence="3" id="KW-1185">Reference proteome</keyword>
<reference evidence="2 3" key="1">
    <citation type="submission" date="2018-11" db="EMBL/GenBank/DDBJ databases">
        <authorList>
            <consortium name="Pathogen Informatics"/>
        </authorList>
    </citation>
    <scope>NUCLEOTIDE SEQUENCE [LARGE SCALE GENOMIC DNA]</scope>
</reference>
<dbReference type="AlphaFoldDB" id="A0A3P7JL85"/>
<dbReference type="InterPro" id="IPR001283">
    <property type="entry name" value="CRISP-related"/>
</dbReference>
<dbReference type="EMBL" id="UYYB01109287">
    <property type="protein sequence ID" value="VDM80629.1"/>
    <property type="molecule type" value="Genomic_DNA"/>
</dbReference>
<accession>A0A3P7JL85</accession>
<dbReference type="SUPFAM" id="SSF55797">
    <property type="entry name" value="PR-1-like"/>
    <property type="match status" value="1"/>
</dbReference>
<proteinExistence type="predicted"/>
<dbReference type="SMART" id="SM00198">
    <property type="entry name" value="SCP"/>
    <property type="match status" value="1"/>
</dbReference>
<dbReference type="Gene3D" id="3.40.33.10">
    <property type="entry name" value="CAP"/>
    <property type="match status" value="1"/>
</dbReference>
<sequence>VWDCDLEKQAHNWVAKCPTGPELSKGENFYRGPGVQVRILNFLSQSVTEWWKVFRSVDGPGASALYTSSHEGTRIDSYTQMAWAKTRYLGCSIARCGDDFVESCRYRVIGNTPGENMYETGRACTNCPTGSACNVGSPGYTADGLCG</sequence>
<organism evidence="2 3">
    <name type="scientific">Strongylus vulgaris</name>
    <name type="common">Blood worm</name>
    <dbReference type="NCBI Taxonomy" id="40348"/>
    <lineage>
        <taxon>Eukaryota</taxon>
        <taxon>Metazoa</taxon>
        <taxon>Ecdysozoa</taxon>
        <taxon>Nematoda</taxon>
        <taxon>Chromadorea</taxon>
        <taxon>Rhabditida</taxon>
        <taxon>Rhabditina</taxon>
        <taxon>Rhabditomorpha</taxon>
        <taxon>Strongyloidea</taxon>
        <taxon>Strongylidae</taxon>
        <taxon>Strongylus</taxon>
    </lineage>
</organism>
<dbReference type="OrthoDB" id="5874910at2759"/>
<dbReference type="CDD" id="cd05380">
    <property type="entry name" value="CAP_euk"/>
    <property type="match status" value="1"/>
</dbReference>
<gene>
    <name evidence="2" type="ORF">SVUK_LOCUS15627</name>
</gene>
<dbReference type="InterPro" id="IPR014044">
    <property type="entry name" value="CAP_dom"/>
</dbReference>
<dbReference type="Proteomes" id="UP000270094">
    <property type="component" value="Unassembled WGS sequence"/>
</dbReference>
<protein>
    <recommendedName>
        <fullName evidence="1">SCP domain-containing protein</fullName>
    </recommendedName>
</protein>
<name>A0A3P7JL85_STRVU</name>
<feature type="non-terminal residue" evidence="2">
    <location>
        <position position="1"/>
    </location>
</feature>